<name>A0ABV9NRX5_9GAMM</name>
<protein>
    <submittedName>
        <fullName evidence="1">XAC2610-related protein</fullName>
    </submittedName>
</protein>
<dbReference type="RefSeq" id="WP_377005841.1">
    <property type="nucleotide sequence ID" value="NZ_JBHSGG010000049.1"/>
</dbReference>
<accession>A0ABV9NRX5</accession>
<dbReference type="Proteomes" id="UP001595892">
    <property type="component" value="Unassembled WGS sequence"/>
</dbReference>
<sequence length="246" mass="27070">MTGIRLYRDGERVQALETESTGSCGIFTPEIVDMDFDGWPDIAIAQFLPAGPNIPMDAWLYDPATGRFARAPASLLQVTTPNFDAARRLVWHTWRDGCCRHGVDIFRWRDGELEHVDGDESYMMPVRVDGELRGCYVAPDYADGRIVWQGALRDVAGRPTLDPDVAAHCTPTTPEGMLDPSRIRIDVWQEAAPGSAPIRIRSETARTVQGVVGDTTRTCTELPVFDEGTIGWLPLAGDGCASHDDP</sequence>
<reference evidence="2" key="1">
    <citation type="journal article" date="2019" name="Int. J. Syst. Evol. Microbiol.">
        <title>The Global Catalogue of Microorganisms (GCM) 10K type strain sequencing project: providing services to taxonomists for standard genome sequencing and annotation.</title>
        <authorList>
            <consortium name="The Broad Institute Genomics Platform"/>
            <consortium name="The Broad Institute Genome Sequencing Center for Infectious Disease"/>
            <person name="Wu L."/>
            <person name="Ma J."/>
        </authorList>
    </citation>
    <scope>NUCLEOTIDE SEQUENCE [LARGE SCALE GENOMIC DNA]</scope>
    <source>
        <strain evidence="2">CGMCC 1.13574</strain>
    </source>
</reference>
<organism evidence="1 2">
    <name type="scientific">Coralloluteibacterium thermophilum</name>
    <dbReference type="NCBI Taxonomy" id="2707049"/>
    <lineage>
        <taxon>Bacteria</taxon>
        <taxon>Pseudomonadati</taxon>
        <taxon>Pseudomonadota</taxon>
        <taxon>Gammaproteobacteria</taxon>
        <taxon>Lysobacterales</taxon>
        <taxon>Lysobacteraceae</taxon>
        <taxon>Coralloluteibacterium</taxon>
    </lineage>
</organism>
<comment type="caution">
    <text evidence="1">The sequence shown here is derived from an EMBL/GenBank/DDBJ whole genome shotgun (WGS) entry which is preliminary data.</text>
</comment>
<proteinExistence type="predicted"/>
<evidence type="ECO:0000313" key="1">
    <source>
        <dbReference type="EMBL" id="MFC4729713.1"/>
    </source>
</evidence>
<dbReference type="NCBIfam" id="NF047539">
    <property type="entry name" value="XAC2610_fam"/>
    <property type="match status" value="1"/>
</dbReference>
<gene>
    <name evidence="1" type="ORF">ACFO3Q_16205</name>
</gene>
<keyword evidence="2" id="KW-1185">Reference proteome</keyword>
<dbReference type="EMBL" id="JBHSGG010000049">
    <property type="protein sequence ID" value="MFC4729713.1"/>
    <property type="molecule type" value="Genomic_DNA"/>
</dbReference>
<dbReference type="InterPro" id="IPR058087">
    <property type="entry name" value="XAC2610_dom"/>
</dbReference>
<evidence type="ECO:0000313" key="2">
    <source>
        <dbReference type="Proteomes" id="UP001595892"/>
    </source>
</evidence>